<keyword evidence="2" id="KW-1185">Reference proteome</keyword>
<dbReference type="InterPro" id="IPR025366">
    <property type="entry name" value="DUF4270"/>
</dbReference>
<dbReference type="EMBL" id="JAETXX010000001">
    <property type="protein sequence ID" value="MCF8713900.1"/>
    <property type="molecule type" value="Genomic_DNA"/>
</dbReference>
<name>A0ABS9J0E5_9FLAO</name>
<evidence type="ECO:0000313" key="1">
    <source>
        <dbReference type="EMBL" id="MCF8713900.1"/>
    </source>
</evidence>
<accession>A0ABS9J0E5</accession>
<proteinExistence type="predicted"/>
<dbReference type="PROSITE" id="PS51257">
    <property type="entry name" value="PROKAR_LIPOPROTEIN"/>
    <property type="match status" value="1"/>
</dbReference>
<sequence>MKMNLKGGNVLSALFVIGVIAFFTACERDYNTIGVDLVDEGDINASKVTYDVFAYNRKLNGVRTNGLSSYLLGEYTHPVYGVSKTSFAAQLSLTSGDPVFGSNSQSTENSSADEAENERVTAVYLNIPFFSTALTDTTDLGEEEPKPYRVDSIVGNRDAAFTLRVNEYTKYLRDLDPESNFQESQEYFSDEDPAPYVSTVLFDETYELDETEILFFDDEDDPDTEDVDESAIPSERLTPRIRVALDSQFFQEKILDNEGQSVLTSQSNFKEFLRGIYISAEMPNSDLAMLLNVNSAYVEIEYDYDSTTDGETTVESSTYRLPMSGNKINYINESAYPQSILDQFNDANASRLYVNGAAGSYAELNMLGGAPDVTTAFQEAKEQGWLINEANLIFYVDKSALSEESDITLPPRMYLYDLGNGRTLTDYSRDLVGNTGVDSTSYSVYGGILDEDNDVGPRYKFRLTEYVNDIVRNDSTNVKLGLTTTNNIANILNVSAFNQEEEIELPQASITNLYGTVFYGNNVPASEDESKLQLEIYYTETKSN</sequence>
<reference evidence="1 2" key="1">
    <citation type="submission" date="2021-01" db="EMBL/GenBank/DDBJ databases">
        <title>Genome sequencing of Joostella atrarenae M1-2 (= KCTC 23194).</title>
        <authorList>
            <person name="Zakaria M.R."/>
            <person name="Lam M.Q."/>
            <person name="Chong C.S."/>
        </authorList>
    </citation>
    <scope>NUCLEOTIDE SEQUENCE [LARGE SCALE GENOMIC DNA]</scope>
    <source>
        <strain evidence="1 2">M1-2</strain>
    </source>
</reference>
<comment type="caution">
    <text evidence="1">The sequence shown here is derived from an EMBL/GenBank/DDBJ whole genome shotgun (WGS) entry which is preliminary data.</text>
</comment>
<evidence type="ECO:0000313" key="2">
    <source>
        <dbReference type="Proteomes" id="UP000829517"/>
    </source>
</evidence>
<organism evidence="1 2">
    <name type="scientific">Joostella atrarenae</name>
    <dbReference type="NCBI Taxonomy" id="679257"/>
    <lineage>
        <taxon>Bacteria</taxon>
        <taxon>Pseudomonadati</taxon>
        <taxon>Bacteroidota</taxon>
        <taxon>Flavobacteriia</taxon>
        <taxon>Flavobacteriales</taxon>
        <taxon>Flavobacteriaceae</taxon>
        <taxon>Joostella</taxon>
    </lineage>
</organism>
<protein>
    <submittedName>
        <fullName evidence="1">DUF4270 domain-containing protein</fullName>
    </submittedName>
</protein>
<dbReference type="Pfam" id="PF14092">
    <property type="entry name" value="DUF4270"/>
    <property type="match status" value="1"/>
</dbReference>
<dbReference type="Proteomes" id="UP000829517">
    <property type="component" value="Unassembled WGS sequence"/>
</dbReference>
<gene>
    <name evidence="1" type="ORF">JM658_03585</name>
</gene>